<evidence type="ECO:0000256" key="1">
    <source>
        <dbReference type="ARBA" id="ARBA00023125"/>
    </source>
</evidence>
<dbReference type="InterPro" id="IPR010982">
    <property type="entry name" value="Lambda_DNA-bd_dom_sf"/>
</dbReference>
<dbReference type="SUPFAM" id="SSF47413">
    <property type="entry name" value="lambda repressor-like DNA-binding domains"/>
    <property type="match status" value="1"/>
</dbReference>
<dbReference type="Proteomes" id="UP000603640">
    <property type="component" value="Unassembled WGS sequence"/>
</dbReference>
<sequence>MQNIHNKIKSIRLAKNLKQEDIAIKLGMSKANYSRIEKGDIALSPEKLEILQSIFNMTSGEILNHETAQERLGLPNHGALEEIVKQQAAQIERMKSNSENLLEALIKHFQKPIISSKLDSGNDIPNAIASVFAIDGIDFILNKDNIGEDHPLLAAYKQYKISLLGYGIGLFLDALIKETSKGSQRKDKE</sequence>
<name>A0A923SKR0_9BACT</name>
<dbReference type="RefSeq" id="WP_187068053.1">
    <property type="nucleotide sequence ID" value="NZ_JACRVF010000004.1"/>
</dbReference>
<gene>
    <name evidence="3" type="ORF">H8S84_14375</name>
</gene>
<dbReference type="InterPro" id="IPR001387">
    <property type="entry name" value="Cro/C1-type_HTH"/>
</dbReference>
<accession>A0A923SKR0</accession>
<dbReference type="SMART" id="SM00530">
    <property type="entry name" value="HTH_XRE"/>
    <property type="match status" value="1"/>
</dbReference>
<dbReference type="PROSITE" id="PS50943">
    <property type="entry name" value="HTH_CROC1"/>
    <property type="match status" value="1"/>
</dbReference>
<reference evidence="3" key="1">
    <citation type="submission" date="2020-08" db="EMBL/GenBank/DDBJ databases">
        <title>Pontibacter sp. SD6 16S ribosomal RNA gene Genome sequencing and assembly.</title>
        <authorList>
            <person name="Kang M."/>
        </authorList>
    </citation>
    <scope>NUCLEOTIDE SEQUENCE</scope>
    <source>
        <strain evidence="3">SD6</strain>
    </source>
</reference>
<protein>
    <submittedName>
        <fullName evidence="3">Helix-turn-helix transcriptional regulator</fullName>
    </submittedName>
</protein>
<keyword evidence="1" id="KW-0238">DNA-binding</keyword>
<dbReference type="EMBL" id="JACRVF010000004">
    <property type="protein sequence ID" value="MBC5994031.1"/>
    <property type="molecule type" value="Genomic_DNA"/>
</dbReference>
<keyword evidence="4" id="KW-1185">Reference proteome</keyword>
<dbReference type="PANTHER" id="PTHR46558">
    <property type="entry name" value="TRACRIPTIONAL REGULATORY PROTEIN-RELATED-RELATED"/>
    <property type="match status" value="1"/>
</dbReference>
<comment type="caution">
    <text evidence="3">The sequence shown here is derived from an EMBL/GenBank/DDBJ whole genome shotgun (WGS) entry which is preliminary data.</text>
</comment>
<dbReference type="Pfam" id="PF01381">
    <property type="entry name" value="HTH_3"/>
    <property type="match status" value="1"/>
</dbReference>
<organism evidence="3 4">
    <name type="scientific">Pontibacter cellulosilyticus</name>
    <dbReference type="NCBI Taxonomy" id="1720253"/>
    <lineage>
        <taxon>Bacteria</taxon>
        <taxon>Pseudomonadati</taxon>
        <taxon>Bacteroidota</taxon>
        <taxon>Cytophagia</taxon>
        <taxon>Cytophagales</taxon>
        <taxon>Hymenobacteraceae</taxon>
        <taxon>Pontibacter</taxon>
    </lineage>
</organism>
<proteinExistence type="predicted"/>
<dbReference type="GO" id="GO:0003677">
    <property type="term" value="F:DNA binding"/>
    <property type="evidence" value="ECO:0007669"/>
    <property type="project" value="UniProtKB-KW"/>
</dbReference>
<evidence type="ECO:0000313" key="4">
    <source>
        <dbReference type="Proteomes" id="UP000603640"/>
    </source>
</evidence>
<dbReference type="CDD" id="cd00093">
    <property type="entry name" value="HTH_XRE"/>
    <property type="match status" value="1"/>
</dbReference>
<evidence type="ECO:0000313" key="3">
    <source>
        <dbReference type="EMBL" id="MBC5994031.1"/>
    </source>
</evidence>
<dbReference type="Gene3D" id="1.10.260.40">
    <property type="entry name" value="lambda repressor-like DNA-binding domains"/>
    <property type="match status" value="1"/>
</dbReference>
<evidence type="ECO:0000259" key="2">
    <source>
        <dbReference type="PROSITE" id="PS50943"/>
    </source>
</evidence>
<feature type="domain" description="HTH cro/C1-type" evidence="2">
    <location>
        <begin position="8"/>
        <end position="62"/>
    </location>
</feature>
<dbReference type="AlphaFoldDB" id="A0A923SKR0"/>
<dbReference type="PANTHER" id="PTHR46558:SF4">
    <property type="entry name" value="DNA-BIDING PHAGE PROTEIN"/>
    <property type="match status" value="1"/>
</dbReference>